<dbReference type="Proteomes" id="UP000250235">
    <property type="component" value="Unassembled WGS sequence"/>
</dbReference>
<evidence type="ECO:0000313" key="2">
    <source>
        <dbReference type="Proteomes" id="UP000250235"/>
    </source>
</evidence>
<proteinExistence type="predicted"/>
<gene>
    <name evidence="1" type="ORF">F511_19963</name>
</gene>
<organism evidence="1 2">
    <name type="scientific">Dorcoceras hygrometricum</name>
    <dbReference type="NCBI Taxonomy" id="472368"/>
    <lineage>
        <taxon>Eukaryota</taxon>
        <taxon>Viridiplantae</taxon>
        <taxon>Streptophyta</taxon>
        <taxon>Embryophyta</taxon>
        <taxon>Tracheophyta</taxon>
        <taxon>Spermatophyta</taxon>
        <taxon>Magnoliopsida</taxon>
        <taxon>eudicotyledons</taxon>
        <taxon>Gunneridae</taxon>
        <taxon>Pentapetalae</taxon>
        <taxon>asterids</taxon>
        <taxon>lamiids</taxon>
        <taxon>Lamiales</taxon>
        <taxon>Gesneriaceae</taxon>
        <taxon>Didymocarpoideae</taxon>
        <taxon>Trichosporeae</taxon>
        <taxon>Loxocarpinae</taxon>
        <taxon>Dorcoceras</taxon>
    </lineage>
</organism>
<dbReference type="EMBL" id="KV018136">
    <property type="protein sequence ID" value="KZV17566.1"/>
    <property type="molecule type" value="Genomic_DNA"/>
</dbReference>
<evidence type="ECO:0000313" key="1">
    <source>
        <dbReference type="EMBL" id="KZV17566.1"/>
    </source>
</evidence>
<accession>A0A2Z7A7P1</accession>
<keyword evidence="2" id="KW-1185">Reference proteome</keyword>
<reference evidence="1 2" key="1">
    <citation type="journal article" date="2015" name="Proc. Natl. Acad. Sci. U.S.A.">
        <title>The resurrection genome of Boea hygrometrica: A blueprint for survival of dehydration.</title>
        <authorList>
            <person name="Xiao L."/>
            <person name="Yang G."/>
            <person name="Zhang L."/>
            <person name="Yang X."/>
            <person name="Zhao S."/>
            <person name="Ji Z."/>
            <person name="Zhou Q."/>
            <person name="Hu M."/>
            <person name="Wang Y."/>
            <person name="Chen M."/>
            <person name="Xu Y."/>
            <person name="Jin H."/>
            <person name="Xiao X."/>
            <person name="Hu G."/>
            <person name="Bao F."/>
            <person name="Hu Y."/>
            <person name="Wan P."/>
            <person name="Li L."/>
            <person name="Deng X."/>
            <person name="Kuang T."/>
            <person name="Xiang C."/>
            <person name="Zhu J.K."/>
            <person name="Oliver M.J."/>
            <person name="He Y."/>
        </authorList>
    </citation>
    <scope>NUCLEOTIDE SEQUENCE [LARGE SCALE GENOMIC DNA]</scope>
    <source>
        <strain evidence="2">cv. XS01</strain>
    </source>
</reference>
<dbReference type="AlphaFoldDB" id="A0A2Z7A7P1"/>
<protein>
    <submittedName>
        <fullName evidence="1">Uncharacterized protein</fullName>
    </submittedName>
</protein>
<sequence length="152" mass="16925">MASSFITKALQVNFDSVLGIQDNDGMVQMFRALEATGLRGFLGCPSVLYEQELEQFLDTDMVQDGDVVCAVSGKYIAISEDRFAGVFNLPTDGLTDLLEVPNDLVLQERTLFSKTSVPVQFSCKKRLMKYEFRLLNAILAKSITVKMVLLMP</sequence>
<name>A0A2Z7A7P1_9LAMI</name>